<evidence type="ECO:0000313" key="16">
    <source>
        <dbReference type="EMBL" id="PKL72727.1"/>
    </source>
</evidence>
<feature type="binding site" evidence="14">
    <location>
        <position position="172"/>
    </location>
    <ligand>
        <name>FMN</name>
        <dbReference type="ChEBI" id="CHEBI:58210"/>
    </ligand>
</feature>
<dbReference type="AlphaFoldDB" id="A0A2N1UPB3"/>
<evidence type="ECO:0000256" key="7">
    <source>
        <dbReference type="ARBA" id="ARBA00022857"/>
    </source>
</evidence>
<proteinExistence type="inferred from homology"/>
<keyword evidence="3" id="KW-0820">tRNA-binding</keyword>
<reference evidence="16 17" key="1">
    <citation type="journal article" date="2017" name="ISME J.">
        <title>Potential for microbial H2 and metal transformations associated with novel bacteria and archaea in deep terrestrial subsurface sediments.</title>
        <authorList>
            <person name="Hernsdorf A.W."/>
            <person name="Amano Y."/>
            <person name="Miyakawa K."/>
            <person name="Ise K."/>
            <person name="Suzuki Y."/>
            <person name="Anantharaman K."/>
            <person name="Probst A."/>
            <person name="Burstein D."/>
            <person name="Thomas B.C."/>
            <person name="Banfield J.F."/>
        </authorList>
    </citation>
    <scope>NUCLEOTIDE SEQUENCE [LARGE SCALE GENOMIC DNA]</scope>
    <source>
        <strain evidence="16">HGW-Kuenenbacteria-1</strain>
    </source>
</reference>
<evidence type="ECO:0000256" key="6">
    <source>
        <dbReference type="ARBA" id="ARBA00022694"/>
    </source>
</evidence>
<comment type="catalytic activity">
    <reaction evidence="10">
        <text>a 5,6-dihydrouridine in tRNA + NADP(+) = a uridine in tRNA + NADPH + H(+)</text>
        <dbReference type="Rhea" id="RHEA:23624"/>
        <dbReference type="Rhea" id="RHEA-COMP:13339"/>
        <dbReference type="Rhea" id="RHEA-COMP:13887"/>
        <dbReference type="ChEBI" id="CHEBI:15378"/>
        <dbReference type="ChEBI" id="CHEBI:57783"/>
        <dbReference type="ChEBI" id="CHEBI:58349"/>
        <dbReference type="ChEBI" id="CHEBI:65315"/>
        <dbReference type="ChEBI" id="CHEBI:74443"/>
    </reaction>
</comment>
<evidence type="ECO:0000256" key="1">
    <source>
        <dbReference type="ARBA" id="ARBA00001917"/>
    </source>
</evidence>
<dbReference type="InterPro" id="IPR013785">
    <property type="entry name" value="Aldolase_TIM"/>
</dbReference>
<sequence>MEKGFWEKLKKPFFILAPMHEVTDIVFRQMFVKYGKPDVFFTEFVSVDGLCSQAKEKLLPYFAFEKNEKPIVAQIFGAKPDNFFKVAKLIKTLGFDGIDINMGCPDKKIEKQGAGASLIKNPKLAREIIQATKKGAGKLPVSIKTRIGYDKNILTSWLPELLAEAPVAITIHARTRKEMFSFPSHWEMIKEAVKIAKKSETLIIGNGDIKNLKEAKIKAKETGADGIMIGRAAIGNPWIFNSKKDKQLISPLEKIIITQEHAFLFYKNYQESKNFAVLKKHFNTYITGFPLAKKIRIQLMETKNLKEAQKILAQYKKEF</sequence>
<dbReference type="InterPro" id="IPR024036">
    <property type="entry name" value="tRNA-dHydroUridine_Synthase_C"/>
</dbReference>
<evidence type="ECO:0000256" key="4">
    <source>
        <dbReference type="ARBA" id="ARBA00022630"/>
    </source>
</evidence>
<keyword evidence="4 12" id="KW-0285">Flavoprotein</keyword>
<protein>
    <recommendedName>
        <fullName evidence="12">tRNA-dihydrouridine synthase</fullName>
        <ecNumber evidence="12">1.3.1.-</ecNumber>
    </recommendedName>
</protein>
<feature type="domain" description="DUS-like FMN-binding" evidence="15">
    <location>
        <begin position="15"/>
        <end position="315"/>
    </location>
</feature>
<dbReference type="Proteomes" id="UP000233414">
    <property type="component" value="Unassembled WGS sequence"/>
</dbReference>
<keyword evidence="8" id="KW-0694">RNA-binding</keyword>
<dbReference type="PANTHER" id="PTHR45846">
    <property type="entry name" value="TRNA-DIHYDROURIDINE(47) SYNTHASE [NAD(P)(+)]-LIKE"/>
    <property type="match status" value="1"/>
</dbReference>
<comment type="catalytic activity">
    <reaction evidence="11">
        <text>a 5,6-dihydrouridine in tRNA + NAD(+) = a uridine in tRNA + NADH + H(+)</text>
        <dbReference type="Rhea" id="RHEA:54452"/>
        <dbReference type="Rhea" id="RHEA-COMP:13339"/>
        <dbReference type="Rhea" id="RHEA-COMP:13887"/>
        <dbReference type="ChEBI" id="CHEBI:15378"/>
        <dbReference type="ChEBI" id="CHEBI:57540"/>
        <dbReference type="ChEBI" id="CHEBI:57945"/>
        <dbReference type="ChEBI" id="CHEBI:65315"/>
        <dbReference type="ChEBI" id="CHEBI:74443"/>
    </reaction>
</comment>
<dbReference type="GO" id="GO:0000049">
    <property type="term" value="F:tRNA binding"/>
    <property type="evidence" value="ECO:0007669"/>
    <property type="project" value="UniProtKB-KW"/>
</dbReference>
<keyword evidence="7" id="KW-0521">NADP</keyword>
<dbReference type="InterPro" id="IPR001269">
    <property type="entry name" value="DUS_fam"/>
</dbReference>
<evidence type="ECO:0000256" key="9">
    <source>
        <dbReference type="ARBA" id="ARBA00023002"/>
    </source>
</evidence>
<evidence type="ECO:0000256" key="14">
    <source>
        <dbReference type="PIRSR" id="PIRSR006621-2"/>
    </source>
</evidence>
<dbReference type="CDD" id="cd02801">
    <property type="entry name" value="DUS_like_FMN"/>
    <property type="match status" value="1"/>
</dbReference>
<comment type="cofactor">
    <cofactor evidence="1 12 14">
        <name>FMN</name>
        <dbReference type="ChEBI" id="CHEBI:58210"/>
    </cofactor>
</comment>
<feature type="binding site" evidence="14">
    <location>
        <position position="144"/>
    </location>
    <ligand>
        <name>FMN</name>
        <dbReference type="ChEBI" id="CHEBI:58210"/>
    </ligand>
</feature>
<evidence type="ECO:0000259" key="15">
    <source>
        <dbReference type="Pfam" id="PF01207"/>
    </source>
</evidence>
<evidence type="ECO:0000313" key="17">
    <source>
        <dbReference type="Proteomes" id="UP000233414"/>
    </source>
</evidence>
<feature type="active site" description="Proton donor" evidence="13">
    <location>
        <position position="104"/>
    </location>
</feature>
<dbReference type="Gene3D" id="1.10.1200.80">
    <property type="entry name" value="Putative flavin oxidoreducatase, domain 2"/>
    <property type="match status" value="1"/>
</dbReference>
<keyword evidence="6 12" id="KW-0819">tRNA processing</keyword>
<dbReference type="GO" id="GO:0050660">
    <property type="term" value="F:flavin adenine dinucleotide binding"/>
    <property type="evidence" value="ECO:0007669"/>
    <property type="project" value="InterPro"/>
</dbReference>
<dbReference type="Pfam" id="PF01207">
    <property type="entry name" value="Dus"/>
    <property type="match status" value="1"/>
</dbReference>
<organism evidence="16 17">
    <name type="scientific">Candidatus Kuenenbacteria bacterium HGW-Kuenenbacteria-1</name>
    <dbReference type="NCBI Taxonomy" id="2013812"/>
    <lineage>
        <taxon>Bacteria</taxon>
        <taxon>Candidatus Kueneniibacteriota</taxon>
    </lineage>
</organism>
<dbReference type="InterPro" id="IPR035587">
    <property type="entry name" value="DUS-like_FMN-bd"/>
</dbReference>
<comment type="caution">
    <text evidence="16">The sequence shown here is derived from an EMBL/GenBank/DDBJ whole genome shotgun (WGS) entry which is preliminary data.</text>
</comment>
<feature type="binding site" evidence="14">
    <location>
        <begin position="230"/>
        <end position="231"/>
    </location>
    <ligand>
        <name>FMN</name>
        <dbReference type="ChEBI" id="CHEBI:58210"/>
    </ligand>
</feature>
<evidence type="ECO:0000256" key="8">
    <source>
        <dbReference type="ARBA" id="ARBA00022884"/>
    </source>
</evidence>
<gene>
    <name evidence="16" type="ORF">CVV26_00480</name>
</gene>
<accession>A0A2N1UPB3</accession>
<comment type="similarity">
    <text evidence="12">Belongs to the dus family.</text>
</comment>
<dbReference type="GO" id="GO:0017150">
    <property type="term" value="F:tRNA dihydrouridine synthase activity"/>
    <property type="evidence" value="ECO:0007669"/>
    <property type="project" value="InterPro"/>
</dbReference>
<evidence type="ECO:0000256" key="11">
    <source>
        <dbReference type="ARBA" id="ARBA00048802"/>
    </source>
</evidence>
<dbReference type="InterPro" id="IPR018517">
    <property type="entry name" value="tRNA_hU_synthase_CS"/>
</dbReference>
<dbReference type="EC" id="1.3.1.-" evidence="12"/>
<dbReference type="SUPFAM" id="SSF51395">
    <property type="entry name" value="FMN-linked oxidoreductases"/>
    <property type="match status" value="1"/>
</dbReference>
<dbReference type="PANTHER" id="PTHR45846:SF1">
    <property type="entry name" value="TRNA-DIHYDROURIDINE(47) SYNTHASE [NAD(P)(+)]-LIKE"/>
    <property type="match status" value="1"/>
</dbReference>
<dbReference type="Gene3D" id="3.20.20.70">
    <property type="entry name" value="Aldolase class I"/>
    <property type="match status" value="1"/>
</dbReference>
<keyword evidence="14" id="KW-0547">Nucleotide-binding</keyword>
<feature type="binding site" evidence="14">
    <location>
        <position position="74"/>
    </location>
    <ligand>
        <name>FMN</name>
        <dbReference type="ChEBI" id="CHEBI:58210"/>
    </ligand>
</feature>
<evidence type="ECO:0000256" key="2">
    <source>
        <dbReference type="ARBA" id="ARBA00002790"/>
    </source>
</evidence>
<dbReference type="PIRSF" id="PIRSF006621">
    <property type="entry name" value="Dus"/>
    <property type="match status" value="1"/>
</dbReference>
<evidence type="ECO:0000256" key="10">
    <source>
        <dbReference type="ARBA" id="ARBA00048205"/>
    </source>
</evidence>
<keyword evidence="9 12" id="KW-0560">Oxidoreductase</keyword>
<evidence type="ECO:0000256" key="12">
    <source>
        <dbReference type="PIRNR" id="PIRNR006621"/>
    </source>
</evidence>
<evidence type="ECO:0000256" key="5">
    <source>
        <dbReference type="ARBA" id="ARBA00022643"/>
    </source>
</evidence>
<dbReference type="EMBL" id="PGYQ01000001">
    <property type="protein sequence ID" value="PKL72727.1"/>
    <property type="molecule type" value="Genomic_DNA"/>
</dbReference>
<keyword evidence="5 12" id="KW-0288">FMN</keyword>
<comment type="function">
    <text evidence="2 12">Catalyzes the synthesis of 5,6-dihydrouridine (D), a modified base found in the D-loop of most tRNAs, via the reduction of the C5-C6 double bond in target uridines.</text>
</comment>
<dbReference type="PROSITE" id="PS01136">
    <property type="entry name" value="UPF0034"/>
    <property type="match status" value="1"/>
</dbReference>
<evidence type="ECO:0000256" key="3">
    <source>
        <dbReference type="ARBA" id="ARBA00022555"/>
    </source>
</evidence>
<evidence type="ECO:0000256" key="13">
    <source>
        <dbReference type="PIRSR" id="PIRSR006621-1"/>
    </source>
</evidence>
<name>A0A2N1UPB3_9BACT</name>